<dbReference type="PANTHER" id="PTHR11200:SF286">
    <property type="entry name" value="5-PHOSPHATASE, PUTATIVE (AFU_ORTHOLOGUE AFUA_5G07600)-RELATED"/>
    <property type="match status" value="1"/>
</dbReference>
<dbReference type="SMART" id="SM00128">
    <property type="entry name" value="IPPc"/>
    <property type="match status" value="1"/>
</dbReference>
<dbReference type="Pfam" id="PF22669">
    <property type="entry name" value="Exo_endo_phos2"/>
    <property type="match status" value="1"/>
</dbReference>
<accession>A0ABR2UXY8</accession>
<dbReference type="InterPro" id="IPR000300">
    <property type="entry name" value="IPPc"/>
</dbReference>
<feature type="domain" description="Inositol polyphosphate-related phosphatase" evidence="2">
    <location>
        <begin position="10"/>
        <end position="396"/>
    </location>
</feature>
<keyword evidence="1" id="KW-1133">Transmembrane helix</keyword>
<evidence type="ECO:0000259" key="2">
    <source>
        <dbReference type="SMART" id="SM00128"/>
    </source>
</evidence>
<keyword evidence="1" id="KW-0472">Membrane</keyword>
<gene>
    <name evidence="3" type="ORF">SUNI508_07452</name>
</gene>
<evidence type="ECO:0000313" key="3">
    <source>
        <dbReference type="EMBL" id="KAK9419477.1"/>
    </source>
</evidence>
<reference evidence="3 4" key="1">
    <citation type="journal article" date="2024" name="J. Plant Pathol.">
        <title>Sequence and assembly of the genome of Seiridium unicorne, isolate CBS 538.82, causal agent of cypress canker disease.</title>
        <authorList>
            <person name="Scali E."/>
            <person name="Rocca G.D."/>
            <person name="Danti R."/>
            <person name="Garbelotto M."/>
            <person name="Barberini S."/>
            <person name="Baroncelli R."/>
            <person name="Emiliani G."/>
        </authorList>
    </citation>
    <scope>NUCLEOTIDE SEQUENCE [LARGE SCALE GENOMIC DNA]</scope>
    <source>
        <strain evidence="3 4">BM-138-508</strain>
    </source>
</reference>
<dbReference type="SUPFAM" id="SSF56219">
    <property type="entry name" value="DNase I-like"/>
    <property type="match status" value="1"/>
</dbReference>
<dbReference type="Proteomes" id="UP001408356">
    <property type="component" value="Unassembled WGS sequence"/>
</dbReference>
<keyword evidence="1" id="KW-0812">Transmembrane</keyword>
<keyword evidence="3" id="KW-0255">Endonuclease</keyword>
<dbReference type="GO" id="GO:0004519">
    <property type="term" value="F:endonuclease activity"/>
    <property type="evidence" value="ECO:0007669"/>
    <property type="project" value="UniProtKB-KW"/>
</dbReference>
<evidence type="ECO:0000256" key="1">
    <source>
        <dbReference type="SAM" id="Phobius"/>
    </source>
</evidence>
<dbReference type="InterPro" id="IPR046985">
    <property type="entry name" value="IP5"/>
</dbReference>
<organism evidence="3 4">
    <name type="scientific">Seiridium unicorne</name>
    <dbReference type="NCBI Taxonomy" id="138068"/>
    <lineage>
        <taxon>Eukaryota</taxon>
        <taxon>Fungi</taxon>
        <taxon>Dikarya</taxon>
        <taxon>Ascomycota</taxon>
        <taxon>Pezizomycotina</taxon>
        <taxon>Sordariomycetes</taxon>
        <taxon>Xylariomycetidae</taxon>
        <taxon>Amphisphaeriales</taxon>
        <taxon>Sporocadaceae</taxon>
        <taxon>Seiridium</taxon>
    </lineage>
</organism>
<protein>
    <submittedName>
        <fullName evidence="3">Endonuclease/exonuclease/phosphatase</fullName>
    </submittedName>
</protein>
<sequence length="477" mass="53354">MSQTTTGSPPTVDLFYLTFNAGKAFISSSVFAKHIYNAFKESARGVDSLPELVAFSLQETSPLADAFRGPYFMNPYFSCYESALNLAAARYIADEEREHRPKDTPYTLVKTSNVSMTGIMLFARDPVALSNIKAAEVGFGAGDMANKGAVGLRLNFSKDSKVTELTFVSTHLAAMEWNLERRNKNWASLVSGLVFDNPRNIVDRDQANHGRNSEAQPLLFHPDTEKQLHDISIYKPGSHLFVAGDLNYRLSKTSPPSDAVFPAMDSDSVDYYPRFLSRDQLMAERRAGRTLHGLSEASIRFPPTYKLNISKTQGDGSTPTLARIAKAAEEDEEVEWTFATHRWPGWCDRVLYLDVPGWVDPHPDKQIKVMAYNCLPAVRTSDHRAVYLRAQVPVLSSQELTPPDNVQHITPDGLVDPRIKLPVAIEPDAWEHREAVKKWEYIIGWSLAMAQSKQSIIIVTTVLLVGLSAWWFTPRSS</sequence>
<feature type="transmembrane region" description="Helical" evidence="1">
    <location>
        <begin position="456"/>
        <end position="473"/>
    </location>
</feature>
<evidence type="ECO:0000313" key="4">
    <source>
        <dbReference type="Proteomes" id="UP001408356"/>
    </source>
</evidence>
<dbReference type="PANTHER" id="PTHR11200">
    <property type="entry name" value="INOSITOL 5-PHOSPHATASE"/>
    <property type="match status" value="1"/>
</dbReference>
<proteinExistence type="predicted"/>
<keyword evidence="3" id="KW-0540">Nuclease</keyword>
<comment type="caution">
    <text evidence="3">The sequence shown here is derived from an EMBL/GenBank/DDBJ whole genome shotgun (WGS) entry which is preliminary data.</text>
</comment>
<dbReference type="EMBL" id="JARVKF010000320">
    <property type="protein sequence ID" value="KAK9419477.1"/>
    <property type="molecule type" value="Genomic_DNA"/>
</dbReference>
<keyword evidence="4" id="KW-1185">Reference proteome</keyword>
<dbReference type="InterPro" id="IPR036691">
    <property type="entry name" value="Endo/exonu/phosph_ase_sf"/>
</dbReference>
<name>A0ABR2UXY8_9PEZI</name>
<keyword evidence="3" id="KW-0378">Hydrolase</keyword>
<dbReference type="Gene3D" id="3.60.10.10">
    <property type="entry name" value="Endonuclease/exonuclease/phosphatase"/>
    <property type="match status" value="1"/>
</dbReference>